<dbReference type="InterPro" id="IPR006626">
    <property type="entry name" value="PbH1"/>
</dbReference>
<dbReference type="PROSITE" id="PS51318">
    <property type="entry name" value="TAT"/>
    <property type="match status" value="1"/>
</dbReference>
<feature type="chain" id="PRO_5045448904" evidence="2">
    <location>
        <begin position="29"/>
        <end position="456"/>
    </location>
</feature>
<sequence>MIKRRNFLPLMALTAISTALHPAANASAASDRRQPLRGTLPPEHEDTLTKSSVAPGADLAKALAKAVREGRTLMLEAGDYAVSDLDLPDGAHLTGIPGATRLIYKGGGSFLRTQGSGRVSLQGLIIDGAGRPLAPDSPALLHARAVDRLTIANCQFQDASASAIQLEGCSARLTNNSILRAADYALYALDGAATEITGNQVDDCGNGGILVHRRAKGYDGTIVTGNRLTNIRAVQGGTGPFGNAINTYRADNVMISNNHIRGAAFSAIRANASSGVQIIGNQCLASGETAIYSEFGFEGAIVNGNLIDGAANGISVVNFDTGGRLAVISGNIIRNISDRGPYVHDVAGFGFGLAVEADASVTGNVIENAARAGLLLGWGPYLRDVVVSGNVVRKVPTGCMVTVVEGAGRATITNNLFEATAKGAIIGYRWLDAASGELARGSQQFPHLTIANNSLG</sequence>
<reference evidence="4" key="2">
    <citation type="submission" date="2023-07" db="EMBL/GenBank/DDBJ databases">
        <authorList>
            <person name="Sun H."/>
        </authorList>
    </citation>
    <scope>NUCLEOTIDE SEQUENCE</scope>
    <source>
        <strain evidence="4">05753</strain>
    </source>
</reference>
<evidence type="ECO:0000256" key="1">
    <source>
        <dbReference type="SAM" id="MobiDB-lite"/>
    </source>
</evidence>
<dbReference type="NCBIfam" id="TIGR03807">
    <property type="entry name" value="RR_fam_repeat"/>
    <property type="match status" value="3"/>
</dbReference>
<evidence type="ECO:0000256" key="2">
    <source>
        <dbReference type="SAM" id="SignalP"/>
    </source>
</evidence>
<reference evidence="4" key="1">
    <citation type="journal article" date="2015" name="Int. J. Syst. Evol. Microbiol.">
        <title>Rhizobium oryzicola sp. nov., potential plant-growth-promoting endophytic bacteria isolated from rice roots.</title>
        <authorList>
            <person name="Zhang X.X."/>
            <person name="Gao J.S."/>
            <person name="Cao Y.H."/>
            <person name="Sheirdil R.A."/>
            <person name="Wang X.C."/>
            <person name="Zhang L."/>
        </authorList>
    </citation>
    <scope>NUCLEOTIDE SEQUENCE</scope>
    <source>
        <strain evidence="4">05753</strain>
    </source>
</reference>
<dbReference type="InterPro" id="IPR011050">
    <property type="entry name" value="Pectin_lyase_fold/virulence"/>
</dbReference>
<feature type="signal peptide" evidence="2">
    <location>
        <begin position="1"/>
        <end position="28"/>
    </location>
</feature>
<evidence type="ECO:0000259" key="3">
    <source>
        <dbReference type="Pfam" id="PF13229"/>
    </source>
</evidence>
<evidence type="ECO:0000313" key="4">
    <source>
        <dbReference type="EMBL" id="MDO1581407.1"/>
    </source>
</evidence>
<dbReference type="EMBL" id="JAUKWQ010000001">
    <property type="protein sequence ID" value="MDO1581407.1"/>
    <property type="molecule type" value="Genomic_DNA"/>
</dbReference>
<organism evidence="4 5">
    <name type="scientific">Rhizobium oryzicola</name>
    <dbReference type="NCBI Taxonomy" id="1232668"/>
    <lineage>
        <taxon>Bacteria</taxon>
        <taxon>Pseudomonadati</taxon>
        <taxon>Pseudomonadota</taxon>
        <taxon>Alphaproteobacteria</taxon>
        <taxon>Hyphomicrobiales</taxon>
        <taxon>Rhizobiaceae</taxon>
        <taxon>Rhizobium/Agrobacterium group</taxon>
        <taxon>Rhizobium</taxon>
    </lineage>
</organism>
<dbReference type="RefSeq" id="WP_302075518.1">
    <property type="nucleotide sequence ID" value="NZ_JAUKWQ010000001.1"/>
</dbReference>
<dbReference type="InterPro" id="IPR022444">
    <property type="entry name" value="Cofactor-bd_rpt"/>
</dbReference>
<dbReference type="Pfam" id="PF13229">
    <property type="entry name" value="Beta_helix"/>
    <property type="match status" value="1"/>
</dbReference>
<feature type="domain" description="Right handed beta helix" evidence="3">
    <location>
        <begin position="162"/>
        <end position="321"/>
    </location>
</feature>
<dbReference type="InterPro" id="IPR012334">
    <property type="entry name" value="Pectin_lyas_fold"/>
</dbReference>
<dbReference type="InterPro" id="IPR006311">
    <property type="entry name" value="TAT_signal"/>
</dbReference>
<dbReference type="SUPFAM" id="SSF51126">
    <property type="entry name" value="Pectin lyase-like"/>
    <property type="match status" value="1"/>
</dbReference>
<dbReference type="Proteomes" id="UP001169006">
    <property type="component" value="Unassembled WGS sequence"/>
</dbReference>
<dbReference type="NCBIfam" id="TIGR03808">
    <property type="entry name" value="RR_plus_rpt_1"/>
    <property type="match status" value="1"/>
</dbReference>
<dbReference type="InterPro" id="IPR022388">
    <property type="entry name" value="CHP03808"/>
</dbReference>
<keyword evidence="5" id="KW-1185">Reference proteome</keyword>
<dbReference type="Gene3D" id="2.160.20.10">
    <property type="entry name" value="Single-stranded right-handed beta-helix, Pectin lyase-like"/>
    <property type="match status" value="1"/>
</dbReference>
<dbReference type="SMART" id="SM00710">
    <property type="entry name" value="PbH1"/>
    <property type="match status" value="8"/>
</dbReference>
<name>A0ABT8SUH7_9HYPH</name>
<accession>A0ABT8SUH7</accession>
<evidence type="ECO:0000313" key="5">
    <source>
        <dbReference type="Proteomes" id="UP001169006"/>
    </source>
</evidence>
<keyword evidence="2" id="KW-0732">Signal</keyword>
<proteinExistence type="predicted"/>
<gene>
    <name evidence="4" type="ORF">Q2T52_04790</name>
</gene>
<comment type="caution">
    <text evidence="4">The sequence shown here is derived from an EMBL/GenBank/DDBJ whole genome shotgun (WGS) entry which is preliminary data.</text>
</comment>
<protein>
    <submittedName>
        <fullName evidence="4">TIGR03808 family TAT-translocated repetitive protein</fullName>
    </submittedName>
</protein>
<feature type="region of interest" description="Disordered" evidence="1">
    <location>
        <begin position="26"/>
        <end position="50"/>
    </location>
</feature>
<dbReference type="InterPro" id="IPR039448">
    <property type="entry name" value="Beta_helix"/>
</dbReference>